<accession>A0A1D1VVH5</accession>
<dbReference type="EMBL" id="BDGG01000011">
    <property type="protein sequence ID" value="GAV05041.1"/>
    <property type="molecule type" value="Genomic_DNA"/>
</dbReference>
<name>A0A1D1VVH5_RAMVA</name>
<keyword evidence="2" id="KW-1185">Reference proteome</keyword>
<dbReference type="Proteomes" id="UP000186922">
    <property type="component" value="Unassembled WGS sequence"/>
</dbReference>
<proteinExistence type="predicted"/>
<protein>
    <submittedName>
        <fullName evidence="1">Uncharacterized protein</fullName>
    </submittedName>
</protein>
<comment type="caution">
    <text evidence="1">The sequence shown here is derived from an EMBL/GenBank/DDBJ whole genome shotgun (WGS) entry which is preliminary data.</text>
</comment>
<evidence type="ECO:0000313" key="2">
    <source>
        <dbReference type="Proteomes" id="UP000186922"/>
    </source>
</evidence>
<dbReference type="AlphaFoldDB" id="A0A1D1VVH5"/>
<organism evidence="1 2">
    <name type="scientific">Ramazzottius varieornatus</name>
    <name type="common">Water bear</name>
    <name type="synonym">Tardigrade</name>
    <dbReference type="NCBI Taxonomy" id="947166"/>
    <lineage>
        <taxon>Eukaryota</taxon>
        <taxon>Metazoa</taxon>
        <taxon>Ecdysozoa</taxon>
        <taxon>Tardigrada</taxon>
        <taxon>Eutardigrada</taxon>
        <taxon>Parachela</taxon>
        <taxon>Hypsibioidea</taxon>
        <taxon>Ramazzottiidae</taxon>
        <taxon>Ramazzottius</taxon>
    </lineage>
</organism>
<reference evidence="1 2" key="1">
    <citation type="journal article" date="2016" name="Nat. Commun.">
        <title>Extremotolerant tardigrade genome and improved radiotolerance of human cultured cells by tardigrade-unique protein.</title>
        <authorList>
            <person name="Hashimoto T."/>
            <person name="Horikawa D.D."/>
            <person name="Saito Y."/>
            <person name="Kuwahara H."/>
            <person name="Kozuka-Hata H."/>
            <person name="Shin-I T."/>
            <person name="Minakuchi Y."/>
            <person name="Ohishi K."/>
            <person name="Motoyama A."/>
            <person name="Aizu T."/>
            <person name="Enomoto A."/>
            <person name="Kondo K."/>
            <person name="Tanaka S."/>
            <person name="Hara Y."/>
            <person name="Koshikawa S."/>
            <person name="Sagara H."/>
            <person name="Miura T."/>
            <person name="Yokobori S."/>
            <person name="Miyagawa K."/>
            <person name="Suzuki Y."/>
            <person name="Kubo T."/>
            <person name="Oyama M."/>
            <person name="Kohara Y."/>
            <person name="Fujiyama A."/>
            <person name="Arakawa K."/>
            <person name="Katayama T."/>
            <person name="Toyoda A."/>
            <person name="Kunieda T."/>
        </authorList>
    </citation>
    <scope>NUCLEOTIDE SEQUENCE [LARGE SCALE GENOMIC DNA]</scope>
    <source>
        <strain evidence="1 2">YOKOZUNA-1</strain>
    </source>
</reference>
<gene>
    <name evidence="1" type="primary">RvY_15229-1</name>
    <name evidence="1" type="synonym">RvY_15229.1</name>
    <name evidence="1" type="ORF">RvY_15229</name>
</gene>
<evidence type="ECO:0000313" key="1">
    <source>
        <dbReference type="EMBL" id="GAV05041.1"/>
    </source>
</evidence>
<sequence length="290" mass="34503">MNSFERSVLCVEKRYVACMPIQWRNSFHDMERYSVADERSLCQQKTHVDRNTVQRLVLVQIMDDSSVPVRHIICDGAFPFVYWLRLHQDGPISYLETTFFTFPNRLIRIIVVDLQWDYVRELFNSDEDGRPMWPEREAKVKELLSSVTDCLVFRRMLVNSRHALRSLWYTRPRETLPVPGISLYRWTSSQKDGLFHVPFQQLCIPEVVFDMKVYEKYCSRSDGVFYCLPWMSDVIARSDVLWKYPPAQSQWLQECFDVLSSTTNSKKFDDRMDFWTRDAVKARLDGTSQW</sequence>